<evidence type="ECO:0000256" key="1">
    <source>
        <dbReference type="ARBA" id="ARBA00001968"/>
    </source>
</evidence>
<dbReference type="InterPro" id="IPR027806">
    <property type="entry name" value="HARBI1_dom"/>
</dbReference>
<dbReference type="EMBL" id="KN831069">
    <property type="protein sequence ID" value="KIK72231.1"/>
    <property type="molecule type" value="Genomic_DNA"/>
</dbReference>
<comment type="cofactor">
    <cofactor evidence="1">
        <name>a divalent metal cation</name>
        <dbReference type="ChEBI" id="CHEBI:60240"/>
    </cofactor>
</comment>
<gene>
    <name evidence="4" type="ORF">PAXRUDRAFT_181101</name>
</gene>
<dbReference type="InParanoid" id="A0A0D0CNE9"/>
<dbReference type="STRING" id="930991.A0A0D0CNE9"/>
<dbReference type="AlphaFoldDB" id="A0A0D0CNE9"/>
<keyword evidence="2" id="KW-0479">Metal-binding</keyword>
<keyword evidence="5" id="KW-1185">Reference proteome</keyword>
<dbReference type="Pfam" id="PF13359">
    <property type="entry name" value="DDE_Tnp_4"/>
    <property type="match status" value="1"/>
</dbReference>
<dbReference type="HOGENOM" id="CLU_018552_1_2_1"/>
<protein>
    <recommendedName>
        <fullName evidence="3">DDE Tnp4 domain-containing protein</fullName>
    </recommendedName>
</protein>
<evidence type="ECO:0000256" key="2">
    <source>
        <dbReference type="ARBA" id="ARBA00022723"/>
    </source>
</evidence>
<accession>A0A0D0CNE9</accession>
<evidence type="ECO:0000313" key="5">
    <source>
        <dbReference type="Proteomes" id="UP000054538"/>
    </source>
</evidence>
<dbReference type="OrthoDB" id="2408877at2759"/>
<dbReference type="Proteomes" id="UP000054538">
    <property type="component" value="Unassembled WGS sequence"/>
</dbReference>
<organism evidence="4 5">
    <name type="scientific">Paxillus rubicundulus Ve08.2h10</name>
    <dbReference type="NCBI Taxonomy" id="930991"/>
    <lineage>
        <taxon>Eukaryota</taxon>
        <taxon>Fungi</taxon>
        <taxon>Dikarya</taxon>
        <taxon>Basidiomycota</taxon>
        <taxon>Agaricomycotina</taxon>
        <taxon>Agaricomycetes</taxon>
        <taxon>Agaricomycetidae</taxon>
        <taxon>Boletales</taxon>
        <taxon>Paxilineae</taxon>
        <taxon>Paxillaceae</taxon>
        <taxon>Paxillus</taxon>
    </lineage>
</organism>
<evidence type="ECO:0000313" key="4">
    <source>
        <dbReference type="EMBL" id="KIK72231.1"/>
    </source>
</evidence>
<evidence type="ECO:0000259" key="3">
    <source>
        <dbReference type="Pfam" id="PF13359"/>
    </source>
</evidence>
<name>A0A0D0CNE9_9AGAM</name>
<proteinExistence type="predicted"/>
<reference evidence="4 5" key="1">
    <citation type="submission" date="2014-04" db="EMBL/GenBank/DDBJ databases">
        <authorList>
            <consortium name="DOE Joint Genome Institute"/>
            <person name="Kuo A."/>
            <person name="Kohler A."/>
            <person name="Jargeat P."/>
            <person name="Nagy L.G."/>
            <person name="Floudas D."/>
            <person name="Copeland A."/>
            <person name="Barry K.W."/>
            <person name="Cichocki N."/>
            <person name="Veneault-Fourrey C."/>
            <person name="LaButti K."/>
            <person name="Lindquist E.A."/>
            <person name="Lipzen A."/>
            <person name="Lundell T."/>
            <person name="Morin E."/>
            <person name="Murat C."/>
            <person name="Sun H."/>
            <person name="Tunlid A."/>
            <person name="Henrissat B."/>
            <person name="Grigoriev I.V."/>
            <person name="Hibbett D.S."/>
            <person name="Martin F."/>
            <person name="Nordberg H.P."/>
            <person name="Cantor M.N."/>
            <person name="Hua S.X."/>
        </authorList>
    </citation>
    <scope>NUCLEOTIDE SEQUENCE [LARGE SCALE GENOMIC DNA]</scope>
    <source>
        <strain evidence="4 5">Ve08.2h10</strain>
    </source>
</reference>
<feature type="non-terminal residue" evidence="4">
    <location>
        <position position="1"/>
    </location>
</feature>
<sequence>SEGAVELYTQRCFHAIESLHDAFVCLPTAKEKEEEKYWMDECLGFKGTWHDGWVMYDGTIVVLHAKPGMNGDAYFTHKSNYGLNIGNLPSNLRIVDYSHGMTGSAHDSCAFEYTTTSKFPNWFFQGEEFAWADSTYGVSP</sequence>
<reference evidence="5" key="2">
    <citation type="submission" date="2015-01" db="EMBL/GenBank/DDBJ databases">
        <title>Evolutionary Origins and Diversification of the Mycorrhizal Mutualists.</title>
        <authorList>
            <consortium name="DOE Joint Genome Institute"/>
            <consortium name="Mycorrhizal Genomics Consortium"/>
            <person name="Kohler A."/>
            <person name="Kuo A."/>
            <person name="Nagy L.G."/>
            <person name="Floudas D."/>
            <person name="Copeland A."/>
            <person name="Barry K.W."/>
            <person name="Cichocki N."/>
            <person name="Veneault-Fourrey C."/>
            <person name="LaButti K."/>
            <person name="Lindquist E.A."/>
            <person name="Lipzen A."/>
            <person name="Lundell T."/>
            <person name="Morin E."/>
            <person name="Murat C."/>
            <person name="Riley R."/>
            <person name="Ohm R."/>
            <person name="Sun H."/>
            <person name="Tunlid A."/>
            <person name="Henrissat B."/>
            <person name="Grigoriev I.V."/>
            <person name="Hibbett D.S."/>
            <person name="Martin F."/>
        </authorList>
    </citation>
    <scope>NUCLEOTIDE SEQUENCE [LARGE SCALE GENOMIC DNA]</scope>
    <source>
        <strain evidence="5">Ve08.2h10</strain>
    </source>
</reference>
<dbReference type="GO" id="GO:0046872">
    <property type="term" value="F:metal ion binding"/>
    <property type="evidence" value="ECO:0007669"/>
    <property type="project" value="UniProtKB-KW"/>
</dbReference>
<feature type="domain" description="DDE Tnp4" evidence="3">
    <location>
        <begin position="57"/>
        <end position="139"/>
    </location>
</feature>